<protein>
    <recommendedName>
        <fullName evidence="1">Polymerase beta nucleotidyltransferase domain-containing protein</fullName>
    </recommendedName>
</protein>
<dbReference type="InterPro" id="IPR052930">
    <property type="entry name" value="TA_antitoxin_MntA"/>
</dbReference>
<gene>
    <name evidence="2" type="ORF">GCM10008905_33140</name>
</gene>
<dbReference type="Pfam" id="PF18765">
    <property type="entry name" value="Polbeta"/>
    <property type="match status" value="1"/>
</dbReference>
<keyword evidence="3" id="KW-1185">Reference proteome</keyword>
<feature type="domain" description="Polymerase beta nucleotidyltransferase" evidence="1">
    <location>
        <begin position="25"/>
        <end position="109"/>
    </location>
</feature>
<dbReference type="SUPFAM" id="SSF81301">
    <property type="entry name" value="Nucleotidyltransferase"/>
    <property type="match status" value="1"/>
</dbReference>
<dbReference type="NCBIfam" id="NF047752">
    <property type="entry name" value="MntA_antitoxin"/>
    <property type="match status" value="1"/>
</dbReference>
<dbReference type="RefSeq" id="WP_343771531.1">
    <property type="nucleotide sequence ID" value="NZ_BAAACF010000012.1"/>
</dbReference>
<dbReference type="PANTHER" id="PTHR43852">
    <property type="entry name" value="NUCLEOTIDYLTRANSFERASE"/>
    <property type="match status" value="1"/>
</dbReference>
<dbReference type="InterPro" id="IPR041633">
    <property type="entry name" value="Polbeta"/>
</dbReference>
<reference evidence="2 3" key="1">
    <citation type="journal article" date="2019" name="Int. J. Syst. Evol. Microbiol.">
        <title>The Global Catalogue of Microorganisms (GCM) 10K type strain sequencing project: providing services to taxonomists for standard genome sequencing and annotation.</title>
        <authorList>
            <consortium name="The Broad Institute Genomics Platform"/>
            <consortium name="The Broad Institute Genome Sequencing Center for Infectious Disease"/>
            <person name="Wu L."/>
            <person name="Ma J."/>
        </authorList>
    </citation>
    <scope>NUCLEOTIDE SEQUENCE [LARGE SCALE GENOMIC DNA]</scope>
    <source>
        <strain evidence="2 3">JCM 1405</strain>
    </source>
</reference>
<dbReference type="CDD" id="cd05403">
    <property type="entry name" value="NT_KNTase_like"/>
    <property type="match status" value="1"/>
</dbReference>
<dbReference type="PANTHER" id="PTHR43852:SF3">
    <property type="entry name" value="NUCLEOTIDYLTRANSFERASE"/>
    <property type="match status" value="1"/>
</dbReference>
<evidence type="ECO:0000259" key="1">
    <source>
        <dbReference type="Pfam" id="PF18765"/>
    </source>
</evidence>
<evidence type="ECO:0000313" key="2">
    <source>
        <dbReference type="EMBL" id="GAA0731091.1"/>
    </source>
</evidence>
<organism evidence="2 3">
    <name type="scientific">Clostridium malenominatum</name>
    <dbReference type="NCBI Taxonomy" id="1539"/>
    <lineage>
        <taxon>Bacteria</taxon>
        <taxon>Bacillati</taxon>
        <taxon>Bacillota</taxon>
        <taxon>Clostridia</taxon>
        <taxon>Eubacteriales</taxon>
        <taxon>Clostridiaceae</taxon>
        <taxon>Clostridium</taxon>
    </lineage>
</organism>
<comment type="caution">
    <text evidence="2">The sequence shown here is derived from an EMBL/GenBank/DDBJ whole genome shotgun (WGS) entry which is preliminary data.</text>
</comment>
<dbReference type="InterPro" id="IPR043519">
    <property type="entry name" value="NT_sf"/>
</dbReference>
<sequence>MGIKEDKHIILEKLNSPEFLKRIRKSNISTVIIFGSICTDEFHELSDVDIALLSEDKINLDNILDIELFLERYLQREVDVLDLRSNTLDIFIKMNILNSSKVIYSSDENKLLQKFCEDTHRIYKENEDFIYFRRMDVLS</sequence>
<dbReference type="Gene3D" id="3.30.460.10">
    <property type="entry name" value="Beta Polymerase, domain 2"/>
    <property type="match status" value="1"/>
</dbReference>
<proteinExistence type="predicted"/>
<name>A0ABN1J7L5_9CLOT</name>
<dbReference type="Proteomes" id="UP001500339">
    <property type="component" value="Unassembled WGS sequence"/>
</dbReference>
<dbReference type="EMBL" id="BAAACF010000012">
    <property type="protein sequence ID" value="GAA0731091.1"/>
    <property type="molecule type" value="Genomic_DNA"/>
</dbReference>
<accession>A0ABN1J7L5</accession>
<evidence type="ECO:0000313" key="3">
    <source>
        <dbReference type="Proteomes" id="UP001500339"/>
    </source>
</evidence>